<evidence type="ECO:0000313" key="2">
    <source>
        <dbReference type="Proteomes" id="UP000231564"/>
    </source>
</evidence>
<dbReference type="KEGG" id="tmar:MARIT_2799"/>
<dbReference type="STRING" id="1349785.GCA_000509405_01839"/>
<proteinExistence type="predicted"/>
<gene>
    <name evidence="1" type="ORF">MARIT_2799</name>
</gene>
<sequence>MFLSLKVGILISDNITCFNNCTHETSVCCETDLDDFENENDKKEFDENQQIYQMVTLPLFYKSDIPLKNHFSIVKNYRDFHFEFTPPPPQVV</sequence>
<protein>
    <submittedName>
        <fullName evidence="1">Uncharacterized protein</fullName>
    </submittedName>
</protein>
<dbReference type="EMBL" id="LT634361">
    <property type="protein sequence ID" value="SFZ84549.1"/>
    <property type="molecule type" value="Genomic_DNA"/>
</dbReference>
<dbReference type="AlphaFoldDB" id="A0A2H1ECQ1"/>
<evidence type="ECO:0000313" key="1">
    <source>
        <dbReference type="EMBL" id="SFZ84549.1"/>
    </source>
</evidence>
<accession>A0A2H1ECQ1</accession>
<dbReference type="Proteomes" id="UP000231564">
    <property type="component" value="Chromosome MARIT"/>
</dbReference>
<reference evidence="1 2" key="1">
    <citation type="submission" date="2016-11" db="EMBL/GenBank/DDBJ databases">
        <authorList>
            <person name="Jaros S."/>
            <person name="Januszkiewicz K."/>
            <person name="Wedrychowicz H."/>
        </authorList>
    </citation>
    <scope>NUCLEOTIDE SEQUENCE [LARGE SCALE GENOMIC DNA]</scope>
    <source>
        <strain evidence="1">NCIMB 2154T</strain>
    </source>
</reference>
<name>A0A2H1ECQ1_9FLAO</name>
<keyword evidence="2" id="KW-1185">Reference proteome</keyword>
<organism evidence="1 2">
    <name type="scientific">Tenacibaculum maritimum NCIMB 2154</name>
    <dbReference type="NCBI Taxonomy" id="1349785"/>
    <lineage>
        <taxon>Bacteria</taxon>
        <taxon>Pseudomonadati</taxon>
        <taxon>Bacteroidota</taxon>
        <taxon>Flavobacteriia</taxon>
        <taxon>Flavobacteriales</taxon>
        <taxon>Flavobacteriaceae</taxon>
        <taxon>Tenacibaculum</taxon>
    </lineage>
</organism>
<dbReference type="RefSeq" id="WP_024740947.1">
    <property type="nucleotide sequence ID" value="NZ_BAUG01000013.1"/>
</dbReference>
<dbReference type="GeneID" id="47724253"/>